<evidence type="ECO:0000313" key="2">
    <source>
        <dbReference type="EMBL" id="KKG76273.1"/>
    </source>
</evidence>
<dbReference type="PROSITE" id="PS51192">
    <property type="entry name" value="HELICASE_ATP_BIND_1"/>
    <property type="match status" value="1"/>
</dbReference>
<dbReference type="NCBIfam" id="TIGR03158">
    <property type="entry name" value="cas3_cyano"/>
    <property type="match status" value="1"/>
</dbReference>
<dbReference type="PATRIC" id="fig|2209.72.peg.114"/>
<reference evidence="2 3" key="1">
    <citation type="journal article" date="2015" name="ISME J.">
        <title>Genomic and phenotypic differentiation among Methanosarcina mazei populations from Columbia River sediment.</title>
        <authorList>
            <person name="Youngblut N.D."/>
            <person name="Wirth J.S."/>
            <person name="Henriksen J.R."/>
            <person name="Smith M."/>
            <person name="Simon H."/>
            <person name="Metcalf W.W."/>
            <person name="Whitaker R.J."/>
        </authorList>
    </citation>
    <scope>NUCLEOTIDE SEQUENCE [LARGE SCALE GENOMIC DNA]</scope>
    <source>
        <strain evidence="2 3">3.H.A.2.4</strain>
    </source>
</reference>
<dbReference type="Proteomes" id="UP000034817">
    <property type="component" value="Unassembled WGS sequence"/>
</dbReference>
<dbReference type="GO" id="GO:0140097">
    <property type="term" value="F:catalytic activity, acting on DNA"/>
    <property type="evidence" value="ECO:0007669"/>
    <property type="project" value="UniProtKB-ARBA"/>
</dbReference>
<dbReference type="EMBL" id="JJPP01000155">
    <property type="protein sequence ID" value="KKG76273.1"/>
    <property type="molecule type" value="Genomic_DNA"/>
</dbReference>
<dbReference type="InterPro" id="IPR017575">
    <property type="entry name" value="CRISPR-assoc_helicase_Cas3"/>
</dbReference>
<protein>
    <recommendedName>
        <fullName evidence="1">Helicase ATP-binding domain-containing protein</fullName>
    </recommendedName>
</protein>
<dbReference type="GO" id="GO:0120545">
    <property type="term" value="F:nucleic acid conformation isomerase activity"/>
    <property type="evidence" value="ECO:0007669"/>
    <property type="project" value="UniProtKB-ARBA"/>
</dbReference>
<dbReference type="PANTHER" id="PTHR47962">
    <property type="entry name" value="ATP-DEPENDENT HELICASE LHR-RELATED-RELATED"/>
    <property type="match status" value="1"/>
</dbReference>
<proteinExistence type="predicted"/>
<dbReference type="InterPro" id="IPR027417">
    <property type="entry name" value="P-loop_NTPase"/>
</dbReference>
<dbReference type="InterPro" id="IPR014001">
    <property type="entry name" value="Helicase_ATP-bd"/>
</dbReference>
<accession>A0A0F8JKI3</accession>
<dbReference type="GO" id="GO:0016887">
    <property type="term" value="F:ATP hydrolysis activity"/>
    <property type="evidence" value="ECO:0007669"/>
    <property type="project" value="TreeGrafter"/>
</dbReference>
<dbReference type="Gene3D" id="3.40.50.300">
    <property type="entry name" value="P-loop containing nucleotide triphosphate hydrolases"/>
    <property type="match status" value="2"/>
</dbReference>
<dbReference type="RefSeq" id="WP_048049982.1">
    <property type="nucleotide sequence ID" value="NZ_JJPP01000155.1"/>
</dbReference>
<feature type="domain" description="Helicase ATP-binding" evidence="1">
    <location>
        <begin position="36"/>
        <end position="210"/>
    </location>
</feature>
<evidence type="ECO:0000313" key="3">
    <source>
        <dbReference type="Proteomes" id="UP000034817"/>
    </source>
</evidence>
<evidence type="ECO:0000259" key="1">
    <source>
        <dbReference type="PROSITE" id="PS51192"/>
    </source>
</evidence>
<dbReference type="AlphaFoldDB" id="A0A0F8JKI3"/>
<dbReference type="InterPro" id="IPR052511">
    <property type="entry name" value="ATP-dep_Helicase"/>
</dbReference>
<dbReference type="SUPFAM" id="SSF52540">
    <property type="entry name" value="P-loop containing nucleoside triphosphate hydrolases"/>
    <property type="match status" value="1"/>
</dbReference>
<gene>
    <name evidence="2" type="ORF">DU55_00505</name>
</gene>
<name>A0A0F8JKI3_METMZ</name>
<dbReference type="PANTHER" id="PTHR47962:SF5">
    <property type="entry name" value="ATP-DEPENDENT HELICASE LHR-RELATED"/>
    <property type="match status" value="1"/>
</dbReference>
<sequence length="618" mass="71888">MMITVNEVYLPVVEDDYGLAPSGRKLRAFQKEFVDSIHRGNANVIQLVAPTGAGKTLCFEYLIKQGHKVLLLYPTNALIQSQLERFKRDGFTAVNISSKILTKKGYERAQELKGWINRYDVLLSNPDIFQAIIGHMYRNPEDDLIQSFLLFDYVIYDEFHAYREFELSGVLTQIALFQNMSQCKIILSSATPKSEILELLNYVKIGKERRGLVVEDIIAESCKPEESSEIIKYETTVNFNQGNILGHIEKIIAIVKNEVKNLEVGAPRILFIFNSVKDCNLFYNLLFKDYPEIYSITEKDNGYDTNQVGDKADFTKPILISTNKSEVGLDYPIRLLFMEDGFNFDSFIQRFGRVSRRDIGICYIFTKQEVEPLFLQDQYISYEEFLHKLEYITEKYNINKNKVLRLFTFRQAIAIQEYQKRRDDLIGYFVAPNSGYSYKLWFKFFSILKKNNEGSLRNRNLDRLNLLIEDFKQSCRSLRGRSLPTPVIYQRGHEIRQTVYDILTVLNRVPSVVDNTENGLVIREINSKETGPFIKAIKVPYLPGLLNYQMIEEQFKAGLEIIADKALDTFDDSQRKFLLSCIHSLYYCIDVDRFIIPEEIILWNDKVVSLSRESMRFK</sequence>
<dbReference type="GO" id="GO:0003677">
    <property type="term" value="F:DNA binding"/>
    <property type="evidence" value="ECO:0007669"/>
    <property type="project" value="TreeGrafter"/>
</dbReference>
<comment type="caution">
    <text evidence="2">The sequence shown here is derived from an EMBL/GenBank/DDBJ whole genome shotgun (WGS) entry which is preliminary data.</text>
</comment>
<dbReference type="GO" id="GO:0005524">
    <property type="term" value="F:ATP binding"/>
    <property type="evidence" value="ECO:0007669"/>
    <property type="project" value="InterPro"/>
</dbReference>
<dbReference type="InterPro" id="IPR011545">
    <property type="entry name" value="DEAD/DEAH_box_helicase_dom"/>
</dbReference>
<organism evidence="2 3">
    <name type="scientific">Methanosarcina mazei</name>
    <name type="common">Methanosarcina frisia</name>
    <dbReference type="NCBI Taxonomy" id="2209"/>
    <lineage>
        <taxon>Archaea</taxon>
        <taxon>Methanobacteriati</taxon>
        <taxon>Methanobacteriota</taxon>
        <taxon>Stenosarchaea group</taxon>
        <taxon>Methanomicrobia</taxon>
        <taxon>Methanosarcinales</taxon>
        <taxon>Methanosarcinaceae</taxon>
        <taxon>Methanosarcina</taxon>
    </lineage>
</organism>
<dbReference type="SMART" id="SM00487">
    <property type="entry name" value="DEXDc"/>
    <property type="match status" value="1"/>
</dbReference>
<dbReference type="Pfam" id="PF00270">
    <property type="entry name" value="DEAD"/>
    <property type="match status" value="1"/>
</dbReference>